<protein>
    <submittedName>
        <fullName evidence="1">18077_t:CDS:1</fullName>
    </submittedName>
</protein>
<name>A0ACA9R081_9GLOM</name>
<organism evidence="1 2">
    <name type="scientific">Racocetra persica</name>
    <dbReference type="NCBI Taxonomy" id="160502"/>
    <lineage>
        <taxon>Eukaryota</taxon>
        <taxon>Fungi</taxon>
        <taxon>Fungi incertae sedis</taxon>
        <taxon>Mucoromycota</taxon>
        <taxon>Glomeromycotina</taxon>
        <taxon>Glomeromycetes</taxon>
        <taxon>Diversisporales</taxon>
        <taxon>Gigasporaceae</taxon>
        <taxon>Racocetra</taxon>
    </lineage>
</organism>
<keyword evidence="2" id="KW-1185">Reference proteome</keyword>
<dbReference type="EMBL" id="CAJVQC010040628">
    <property type="protein sequence ID" value="CAG8771251.1"/>
    <property type="molecule type" value="Genomic_DNA"/>
</dbReference>
<evidence type="ECO:0000313" key="1">
    <source>
        <dbReference type="EMBL" id="CAG8771251.1"/>
    </source>
</evidence>
<gene>
    <name evidence="1" type="ORF">RPERSI_LOCUS16428</name>
</gene>
<sequence length="161" mass="18043">TQVIEHTITLIMASYTRGAASKFWEKVRQLLTVNPETNTGVPVVGIYRTPSPGSQPSTYVRPQTKHSDLAQNYYFNRDARRNYPRLAVYTQNDVAKLIAAPHLKSITADDQEGSKESTPTAMTIPEKLDLNEAITSSPILYSTEKLPPVPPGRPSYRWKKV</sequence>
<evidence type="ECO:0000313" key="2">
    <source>
        <dbReference type="Proteomes" id="UP000789920"/>
    </source>
</evidence>
<proteinExistence type="predicted"/>
<reference evidence="1" key="1">
    <citation type="submission" date="2021-06" db="EMBL/GenBank/DDBJ databases">
        <authorList>
            <person name="Kallberg Y."/>
            <person name="Tangrot J."/>
            <person name="Rosling A."/>
        </authorList>
    </citation>
    <scope>NUCLEOTIDE SEQUENCE</scope>
    <source>
        <strain evidence="1">MA461A</strain>
    </source>
</reference>
<accession>A0ACA9R081</accession>
<feature type="non-terminal residue" evidence="1">
    <location>
        <position position="1"/>
    </location>
</feature>
<comment type="caution">
    <text evidence="1">The sequence shown here is derived from an EMBL/GenBank/DDBJ whole genome shotgun (WGS) entry which is preliminary data.</text>
</comment>
<dbReference type="Proteomes" id="UP000789920">
    <property type="component" value="Unassembled WGS sequence"/>
</dbReference>